<dbReference type="Proteomes" id="UP001595818">
    <property type="component" value="Unassembled WGS sequence"/>
</dbReference>
<comment type="caution">
    <text evidence="2">The sequence shown here is derived from an EMBL/GenBank/DDBJ whole genome shotgun (WGS) entry which is preliminary data.</text>
</comment>
<sequence length="557" mass="65294">MNYAALSIYKKEGCKLIHGKDIFDVIHDNNFLADWRHLYESCKWATIFQSPDFIGEWYTLYHNKYIPILIYQYTANELTGLFALTKKNKSDGIRGAGWNDAHYQTWIATENTKILFAKDALITLQSFFPNDTIQLFHLPKNTPIDWINEDPTIKQRYKLKTVECPYIQLTSDEISRLLKKKVFKENRNRLKKMGVFELEKIHCPERFQAVAPEIASWYDLRQGALYGRLPFKRDTLKMQLFMKLFKMNYLLLTLIKLDNNPIAFIIATKGREGWVHGLGINAYSPKYARYSLGFLNFILFSQYLFEENFKFFDLSTGEFSYKDRLSTANETVYSLSIPPLNRARYWLIINEVFGIIQQYSLENLKKTGINVRKLSLQLKKKKQSYLNKFGLVKKIGFFSIFQYTIFLSLNKDRLFYVPSSYQPSQEDLILIKEQAIEDLLDFEPRTFLKTHSEFLHQCFKNIENNAISYTLALKGTLLVCLWLSSNKELPPKALEKIGDKEEFYILHNLYTHSDGMNLLSGFLSTIINNLKKKADSKKIYVKVPGYVQRYCPIIEVK</sequence>
<protein>
    <submittedName>
        <fullName evidence="2">GNAT family N-acetyltransferase</fullName>
    </submittedName>
</protein>
<dbReference type="Pfam" id="PF13480">
    <property type="entry name" value="Acetyltransf_6"/>
    <property type="match status" value="1"/>
</dbReference>
<dbReference type="SUPFAM" id="SSF55729">
    <property type="entry name" value="Acyl-CoA N-acyltransferases (Nat)"/>
    <property type="match status" value="1"/>
</dbReference>
<keyword evidence="3" id="KW-1185">Reference proteome</keyword>
<dbReference type="InterPro" id="IPR038740">
    <property type="entry name" value="BioF2-like_GNAT_dom"/>
</dbReference>
<feature type="domain" description="BioF2-like acetyltransferase" evidence="1">
    <location>
        <begin position="181"/>
        <end position="322"/>
    </location>
</feature>
<dbReference type="InterPro" id="IPR016181">
    <property type="entry name" value="Acyl_CoA_acyltransferase"/>
</dbReference>
<organism evidence="2 3">
    <name type="scientific">Negadavirga shengliensis</name>
    <dbReference type="NCBI Taxonomy" id="1389218"/>
    <lineage>
        <taxon>Bacteria</taxon>
        <taxon>Pseudomonadati</taxon>
        <taxon>Bacteroidota</taxon>
        <taxon>Cytophagia</taxon>
        <taxon>Cytophagales</taxon>
        <taxon>Cyclobacteriaceae</taxon>
        <taxon>Negadavirga</taxon>
    </lineage>
</organism>
<gene>
    <name evidence="2" type="ORF">ACFPFU_14480</name>
</gene>
<accession>A0ABV9T3W6</accession>
<proteinExistence type="predicted"/>
<reference evidence="3" key="1">
    <citation type="journal article" date="2019" name="Int. J. Syst. Evol. Microbiol.">
        <title>The Global Catalogue of Microorganisms (GCM) 10K type strain sequencing project: providing services to taxonomists for standard genome sequencing and annotation.</title>
        <authorList>
            <consortium name="The Broad Institute Genomics Platform"/>
            <consortium name="The Broad Institute Genome Sequencing Center for Infectious Disease"/>
            <person name="Wu L."/>
            <person name="Ma J."/>
        </authorList>
    </citation>
    <scope>NUCLEOTIDE SEQUENCE [LARGE SCALE GENOMIC DNA]</scope>
    <source>
        <strain evidence="3">CGMCC 4.7466</strain>
    </source>
</reference>
<evidence type="ECO:0000313" key="2">
    <source>
        <dbReference type="EMBL" id="MFC4872900.1"/>
    </source>
</evidence>
<dbReference type="EMBL" id="JBHSJJ010000007">
    <property type="protein sequence ID" value="MFC4872900.1"/>
    <property type="molecule type" value="Genomic_DNA"/>
</dbReference>
<name>A0ABV9T3W6_9BACT</name>
<evidence type="ECO:0000259" key="1">
    <source>
        <dbReference type="Pfam" id="PF13480"/>
    </source>
</evidence>
<evidence type="ECO:0000313" key="3">
    <source>
        <dbReference type="Proteomes" id="UP001595818"/>
    </source>
</evidence>
<dbReference type="RefSeq" id="WP_377065479.1">
    <property type="nucleotide sequence ID" value="NZ_JBHSJJ010000007.1"/>
</dbReference>